<evidence type="ECO:0000259" key="13">
    <source>
        <dbReference type="Pfam" id="PF00288"/>
    </source>
</evidence>
<dbReference type="PROSITE" id="PS00627">
    <property type="entry name" value="GHMP_KINASES_ATP"/>
    <property type="match status" value="1"/>
</dbReference>
<sequence>MEPTNGTGTSTGSGGGSSSGPTRRTGERQSVTVRVPATSANVGSGFDCIGLALDIWNDLTVERSDVFEIAIDGEGAERLPRDESNLVVTGMRAAFKTAGKPVPTLKYTCVNRIPFARGLGSSSAAIVSGLVAGLVLTGHELPVEGEEALLQLACGIEGHPDNVAPAIYGGLQIGVHTGDRWYTSRIQMGPGLQAVLFLPDHILETSAARAVLPDKVPRKDAIFNVSRAALLANAFATGNMKELQMAMEDSLHQPYRAAQNPHLYPLVAAAIKAGSHGACLSGAGPAIFALTSGAKGDIYSQRKGERAEQIVADCMLKAAEETNAKGRIFITSPTERGAHVVSADPPFSDLRVLHFSTAGTPL</sequence>
<dbReference type="GO" id="GO:0005524">
    <property type="term" value="F:ATP binding"/>
    <property type="evidence" value="ECO:0007669"/>
    <property type="project" value="UniProtKB-KW"/>
</dbReference>
<evidence type="ECO:0000259" key="14">
    <source>
        <dbReference type="Pfam" id="PF08544"/>
    </source>
</evidence>
<keyword evidence="6" id="KW-0808">Transferase</keyword>
<keyword evidence="16" id="KW-1185">Reference proteome</keyword>
<dbReference type="InterPro" id="IPR020568">
    <property type="entry name" value="Ribosomal_Su5_D2-typ_SF"/>
</dbReference>
<dbReference type="GO" id="GO:0009088">
    <property type="term" value="P:threonine biosynthetic process"/>
    <property type="evidence" value="ECO:0007669"/>
    <property type="project" value="UniProtKB-UniPathway"/>
</dbReference>
<dbReference type="PIRSF" id="PIRSF000676">
    <property type="entry name" value="Homoser_kin"/>
    <property type="match status" value="1"/>
</dbReference>
<dbReference type="InterPro" id="IPR013750">
    <property type="entry name" value="GHMP_kinase_C_dom"/>
</dbReference>
<dbReference type="InterPro" id="IPR036554">
    <property type="entry name" value="GHMP_kinase_C_sf"/>
</dbReference>
<dbReference type="Gene3D" id="3.30.230.10">
    <property type="match status" value="1"/>
</dbReference>
<evidence type="ECO:0000256" key="12">
    <source>
        <dbReference type="SAM" id="MobiDB-lite"/>
    </source>
</evidence>
<keyword evidence="10" id="KW-0067">ATP-binding</keyword>
<dbReference type="PANTHER" id="PTHR20861">
    <property type="entry name" value="HOMOSERINE/4-DIPHOSPHOCYTIDYL-2-C-METHYL-D-ERYTHRITOL KINASE"/>
    <property type="match status" value="1"/>
</dbReference>
<keyword evidence="7" id="KW-0791">Threonine biosynthesis</keyword>
<comment type="catalytic activity">
    <reaction evidence="11">
        <text>L-homoserine + ATP = O-phospho-L-homoserine + ADP + H(+)</text>
        <dbReference type="Rhea" id="RHEA:13985"/>
        <dbReference type="ChEBI" id="CHEBI:15378"/>
        <dbReference type="ChEBI" id="CHEBI:30616"/>
        <dbReference type="ChEBI" id="CHEBI:57476"/>
        <dbReference type="ChEBI" id="CHEBI:57590"/>
        <dbReference type="ChEBI" id="CHEBI:456216"/>
        <dbReference type="EC" id="2.7.1.39"/>
    </reaction>
    <physiologicalReaction direction="left-to-right" evidence="11">
        <dbReference type="Rhea" id="RHEA:13986"/>
    </physiologicalReaction>
</comment>
<evidence type="ECO:0000313" key="16">
    <source>
        <dbReference type="Proteomes" id="UP000041254"/>
    </source>
</evidence>
<organism evidence="15 16">
    <name type="scientific">Vitrella brassicaformis (strain CCMP3155)</name>
    <dbReference type="NCBI Taxonomy" id="1169540"/>
    <lineage>
        <taxon>Eukaryota</taxon>
        <taxon>Sar</taxon>
        <taxon>Alveolata</taxon>
        <taxon>Colpodellida</taxon>
        <taxon>Vitrellaceae</taxon>
        <taxon>Vitrella</taxon>
    </lineage>
</organism>
<name>A0A0G4EDC7_VITBC</name>
<evidence type="ECO:0000256" key="6">
    <source>
        <dbReference type="ARBA" id="ARBA00022679"/>
    </source>
</evidence>
<dbReference type="Pfam" id="PF08544">
    <property type="entry name" value="GHMP_kinases_C"/>
    <property type="match status" value="1"/>
</dbReference>
<evidence type="ECO:0000256" key="1">
    <source>
        <dbReference type="ARBA" id="ARBA00005015"/>
    </source>
</evidence>
<feature type="domain" description="GHMP kinase N-terminal" evidence="13">
    <location>
        <begin position="85"/>
        <end position="170"/>
    </location>
</feature>
<dbReference type="AlphaFoldDB" id="A0A0G4EDC7"/>
<keyword evidence="8" id="KW-0547">Nucleotide-binding</keyword>
<evidence type="ECO:0000256" key="7">
    <source>
        <dbReference type="ARBA" id="ARBA00022697"/>
    </source>
</evidence>
<dbReference type="InParanoid" id="A0A0G4EDC7"/>
<evidence type="ECO:0000256" key="3">
    <source>
        <dbReference type="ARBA" id="ARBA00012078"/>
    </source>
</evidence>
<keyword evidence="9" id="KW-0418">Kinase</keyword>
<protein>
    <recommendedName>
        <fullName evidence="4">Homoserine kinase</fullName>
        <ecNumber evidence="3">2.7.1.39</ecNumber>
    </recommendedName>
</protein>
<feature type="compositionally biased region" description="Gly residues" evidence="12">
    <location>
        <begin position="9"/>
        <end position="18"/>
    </location>
</feature>
<evidence type="ECO:0000256" key="11">
    <source>
        <dbReference type="ARBA" id="ARBA00049913"/>
    </source>
</evidence>
<comment type="pathway">
    <text evidence="1">Amino-acid biosynthesis; L-threonine biosynthesis; L-threonine from L-aspartate: step 4/5.</text>
</comment>
<evidence type="ECO:0000313" key="15">
    <source>
        <dbReference type="EMBL" id="CEL93998.1"/>
    </source>
</evidence>
<dbReference type="OrthoDB" id="195231at2759"/>
<dbReference type="NCBIfam" id="TIGR00191">
    <property type="entry name" value="thrB"/>
    <property type="match status" value="1"/>
</dbReference>
<evidence type="ECO:0000256" key="10">
    <source>
        <dbReference type="ARBA" id="ARBA00022840"/>
    </source>
</evidence>
<dbReference type="Proteomes" id="UP000041254">
    <property type="component" value="Unassembled WGS sequence"/>
</dbReference>
<dbReference type="Pfam" id="PF00288">
    <property type="entry name" value="GHMP_kinases_N"/>
    <property type="match status" value="1"/>
</dbReference>
<gene>
    <name evidence="15" type="ORF">Vbra_20343</name>
</gene>
<dbReference type="GO" id="GO:0004413">
    <property type="term" value="F:homoserine kinase activity"/>
    <property type="evidence" value="ECO:0007669"/>
    <property type="project" value="UniProtKB-EC"/>
</dbReference>
<dbReference type="SUPFAM" id="SSF55060">
    <property type="entry name" value="GHMP Kinase, C-terminal domain"/>
    <property type="match status" value="1"/>
</dbReference>
<dbReference type="PANTHER" id="PTHR20861:SF1">
    <property type="entry name" value="HOMOSERINE KINASE"/>
    <property type="match status" value="1"/>
</dbReference>
<feature type="region of interest" description="Disordered" evidence="12">
    <location>
        <begin position="1"/>
        <end position="30"/>
    </location>
</feature>
<dbReference type="EC" id="2.7.1.39" evidence="3"/>
<proteinExistence type="inferred from homology"/>
<dbReference type="InterPro" id="IPR000870">
    <property type="entry name" value="Homoserine_kinase"/>
</dbReference>
<dbReference type="SUPFAM" id="SSF54211">
    <property type="entry name" value="Ribosomal protein S5 domain 2-like"/>
    <property type="match status" value="1"/>
</dbReference>
<evidence type="ECO:0000256" key="4">
    <source>
        <dbReference type="ARBA" id="ARBA00017858"/>
    </source>
</evidence>
<evidence type="ECO:0000256" key="8">
    <source>
        <dbReference type="ARBA" id="ARBA00022741"/>
    </source>
</evidence>
<dbReference type="HAMAP" id="MF_00384">
    <property type="entry name" value="Homoser_kinase"/>
    <property type="match status" value="1"/>
</dbReference>
<evidence type="ECO:0000256" key="5">
    <source>
        <dbReference type="ARBA" id="ARBA00022605"/>
    </source>
</evidence>
<evidence type="ECO:0000256" key="9">
    <source>
        <dbReference type="ARBA" id="ARBA00022777"/>
    </source>
</evidence>
<keyword evidence="5" id="KW-0028">Amino-acid biosynthesis</keyword>
<comment type="similarity">
    <text evidence="2">Belongs to the GHMP kinase family. Homoserine kinase subfamily.</text>
</comment>
<dbReference type="InterPro" id="IPR006204">
    <property type="entry name" value="GHMP_kinase_N_dom"/>
</dbReference>
<dbReference type="PRINTS" id="PR00958">
    <property type="entry name" value="HOMSERKINASE"/>
</dbReference>
<dbReference type="PhylomeDB" id="A0A0G4EDC7"/>
<accession>A0A0G4EDC7</accession>
<dbReference type="Gene3D" id="3.30.70.890">
    <property type="entry name" value="GHMP kinase, C-terminal domain"/>
    <property type="match status" value="1"/>
</dbReference>
<dbReference type="VEuPathDB" id="CryptoDB:Vbra_20343"/>
<feature type="domain" description="GHMP kinase C-terminal" evidence="14">
    <location>
        <begin position="234"/>
        <end position="292"/>
    </location>
</feature>
<dbReference type="EMBL" id="CDMY01000201">
    <property type="protein sequence ID" value="CEL93998.1"/>
    <property type="molecule type" value="Genomic_DNA"/>
</dbReference>
<dbReference type="InterPro" id="IPR006203">
    <property type="entry name" value="GHMP_knse_ATP-bd_CS"/>
</dbReference>
<dbReference type="InterPro" id="IPR014721">
    <property type="entry name" value="Ribsml_uS5_D2-typ_fold_subgr"/>
</dbReference>
<reference evidence="15 16" key="1">
    <citation type="submission" date="2014-11" db="EMBL/GenBank/DDBJ databases">
        <authorList>
            <person name="Zhu J."/>
            <person name="Qi W."/>
            <person name="Song R."/>
        </authorList>
    </citation>
    <scope>NUCLEOTIDE SEQUENCE [LARGE SCALE GENOMIC DNA]</scope>
</reference>
<dbReference type="STRING" id="1169540.A0A0G4EDC7"/>
<dbReference type="OMA" id="CANRIPH"/>
<dbReference type="UniPathway" id="UPA00050">
    <property type="reaction ID" value="UER00064"/>
</dbReference>
<evidence type="ECO:0000256" key="2">
    <source>
        <dbReference type="ARBA" id="ARBA00007370"/>
    </source>
</evidence>